<accession>A0A1H3K884</accession>
<dbReference type="OrthoDB" id="5291879at2"/>
<dbReference type="InterPro" id="IPR016477">
    <property type="entry name" value="Fructo-/Ketosamine-3-kinase"/>
</dbReference>
<dbReference type="Gene3D" id="3.90.1200.10">
    <property type="match status" value="1"/>
</dbReference>
<dbReference type="PIRSF" id="PIRSF006221">
    <property type="entry name" value="Ketosamine-3-kinase"/>
    <property type="match status" value="1"/>
</dbReference>
<dbReference type="PANTHER" id="PTHR12149:SF8">
    <property type="entry name" value="PROTEIN-RIBULOSAMINE 3-KINASE"/>
    <property type="match status" value="1"/>
</dbReference>
<dbReference type="SUPFAM" id="SSF56112">
    <property type="entry name" value="Protein kinase-like (PK-like)"/>
    <property type="match status" value="1"/>
</dbReference>
<dbReference type="EMBL" id="FNOY01000038">
    <property type="protein sequence ID" value="SDY47808.1"/>
    <property type="molecule type" value="Genomic_DNA"/>
</dbReference>
<name>A0A1H3K884_9PROT</name>
<dbReference type="STRING" id="44576.SAMN05421881_10388"/>
<proteinExistence type="inferred from homology"/>
<comment type="similarity">
    <text evidence="1 2">Belongs to the fructosamine kinase family.</text>
</comment>
<keyword evidence="2 3" id="KW-0418">Kinase</keyword>
<gene>
    <name evidence="3" type="ORF">SAMN05421881_10388</name>
</gene>
<dbReference type="PANTHER" id="PTHR12149">
    <property type="entry name" value="FRUCTOSAMINE 3 KINASE-RELATED PROTEIN"/>
    <property type="match status" value="1"/>
</dbReference>
<evidence type="ECO:0000256" key="1">
    <source>
        <dbReference type="ARBA" id="ARBA00009460"/>
    </source>
</evidence>
<dbReference type="InterPro" id="IPR011009">
    <property type="entry name" value="Kinase-like_dom_sf"/>
</dbReference>
<organism evidence="3 4">
    <name type="scientific">Nitrosomonas halophila</name>
    <dbReference type="NCBI Taxonomy" id="44576"/>
    <lineage>
        <taxon>Bacteria</taxon>
        <taxon>Pseudomonadati</taxon>
        <taxon>Pseudomonadota</taxon>
        <taxon>Betaproteobacteria</taxon>
        <taxon>Nitrosomonadales</taxon>
        <taxon>Nitrosomonadaceae</taxon>
        <taxon>Nitrosomonas</taxon>
    </lineage>
</organism>
<dbReference type="Gene3D" id="3.30.200.20">
    <property type="entry name" value="Phosphorylase Kinase, domain 1"/>
    <property type="match status" value="1"/>
</dbReference>
<keyword evidence="2" id="KW-0808">Transferase</keyword>
<reference evidence="3 4" key="1">
    <citation type="submission" date="2016-10" db="EMBL/GenBank/DDBJ databases">
        <authorList>
            <person name="de Groot N.N."/>
        </authorList>
    </citation>
    <scope>NUCLEOTIDE SEQUENCE [LARGE SCALE GENOMIC DNA]</scope>
    <source>
        <strain evidence="3 4">Nm1</strain>
    </source>
</reference>
<keyword evidence="4" id="KW-1185">Reference proteome</keyword>
<dbReference type="RefSeq" id="WP_090414567.1">
    <property type="nucleotide sequence ID" value="NZ_FNOY01000038.1"/>
</dbReference>
<dbReference type="AlphaFoldDB" id="A0A1H3K884"/>
<dbReference type="Proteomes" id="UP000198640">
    <property type="component" value="Unassembled WGS sequence"/>
</dbReference>
<evidence type="ECO:0000313" key="3">
    <source>
        <dbReference type="EMBL" id="SDY47808.1"/>
    </source>
</evidence>
<evidence type="ECO:0000256" key="2">
    <source>
        <dbReference type="PIRNR" id="PIRNR006221"/>
    </source>
</evidence>
<sequence length="302" mass="33909">MKRHSLDPLSVSPWPAIMAQISEQTGRTFAAQQITPVGGGCINRAYRIQSADQQFFVKLNQAQYLPMFEAEAAGLEEICHAAALHAPQPLGSGCGEDHAWLILEFLDLREQGDDAALGTGLARMHRHTSDKYGWGRDNTIGSSPQINQQTSDWIAFWRQQRLAFQLNLAQANGYGGRLQSLGEQLIDGCPHFFTEPGPRPSLLHGDLWRGNYAFDASGQPVIFDPAIYYGDREADLAMTELFGGFSNDFYAAYRESWPLEAGYRTRKQLYNLYHILNHLNLFGGHYLRQAEAMMARLLAEIR</sequence>
<dbReference type="Pfam" id="PF03881">
    <property type="entry name" value="Fructosamin_kin"/>
    <property type="match status" value="1"/>
</dbReference>
<dbReference type="GO" id="GO:0016301">
    <property type="term" value="F:kinase activity"/>
    <property type="evidence" value="ECO:0007669"/>
    <property type="project" value="UniProtKB-UniRule"/>
</dbReference>
<evidence type="ECO:0000313" key="4">
    <source>
        <dbReference type="Proteomes" id="UP000198640"/>
    </source>
</evidence>
<protein>
    <submittedName>
        <fullName evidence="3">Fructosamine-3-kinase</fullName>
    </submittedName>
</protein>